<keyword evidence="3" id="KW-1185">Reference proteome</keyword>
<protein>
    <submittedName>
        <fullName evidence="4">Coiled-coil domain-containing protein 24</fullName>
    </submittedName>
</protein>
<reference evidence="2" key="3">
    <citation type="submission" date="2025-05" db="UniProtKB">
        <authorList>
            <consortium name="Ensembl"/>
        </authorList>
    </citation>
    <scope>IDENTIFICATION</scope>
</reference>
<reference evidence="3" key="1">
    <citation type="submission" date="2015-09" db="EMBL/GenBank/DDBJ databases">
        <authorList>
            <person name="Sai Rama Sridatta P."/>
        </authorList>
    </citation>
    <scope>NUCLEOTIDE SEQUENCE [LARGE SCALE GENOMIC DNA]</scope>
</reference>
<feature type="compositionally biased region" description="Low complexity" evidence="1">
    <location>
        <begin position="430"/>
        <end position="439"/>
    </location>
</feature>
<dbReference type="AlphaFoldDB" id="A0A4W6BL66"/>
<dbReference type="InterPro" id="IPR031367">
    <property type="entry name" value="CCDC24"/>
</dbReference>
<accession>A0A4W6BL66</accession>
<organism evidence="2 3">
    <name type="scientific">Lates calcarifer</name>
    <name type="common">Barramundi</name>
    <name type="synonym">Holocentrus calcarifer</name>
    <dbReference type="NCBI Taxonomy" id="8187"/>
    <lineage>
        <taxon>Eukaryota</taxon>
        <taxon>Metazoa</taxon>
        <taxon>Chordata</taxon>
        <taxon>Craniata</taxon>
        <taxon>Vertebrata</taxon>
        <taxon>Euteleostomi</taxon>
        <taxon>Actinopterygii</taxon>
        <taxon>Neopterygii</taxon>
        <taxon>Teleostei</taxon>
        <taxon>Neoteleostei</taxon>
        <taxon>Acanthomorphata</taxon>
        <taxon>Carangaria</taxon>
        <taxon>Carangaria incertae sedis</taxon>
        <taxon>Centropomidae</taxon>
        <taxon>Lates</taxon>
    </lineage>
</organism>
<dbReference type="CTD" id="149473"/>
<feature type="compositionally biased region" description="Pro residues" evidence="1">
    <location>
        <begin position="287"/>
        <end position="304"/>
    </location>
</feature>
<dbReference type="PANTHER" id="PTHR28601">
    <property type="entry name" value="COILED-COIL DOMAIN-CONTAINING PROTEIN 24"/>
    <property type="match status" value="1"/>
</dbReference>
<evidence type="ECO:0000313" key="3">
    <source>
        <dbReference type="Proteomes" id="UP000314980"/>
    </source>
</evidence>
<feature type="compositionally biased region" description="Polar residues" evidence="1">
    <location>
        <begin position="455"/>
        <end position="471"/>
    </location>
</feature>
<dbReference type="RefSeq" id="XP_018531786.1">
    <property type="nucleotide sequence ID" value="XM_018676270.2"/>
</dbReference>
<gene>
    <name evidence="2 4" type="primary">ccdc24</name>
</gene>
<feature type="region of interest" description="Disordered" evidence="1">
    <location>
        <begin position="283"/>
        <end position="333"/>
    </location>
</feature>
<feature type="compositionally biased region" description="Polar residues" evidence="1">
    <location>
        <begin position="558"/>
        <end position="586"/>
    </location>
</feature>
<dbReference type="Proteomes" id="UP000314980">
    <property type="component" value="Unassembled WGS sequence"/>
</dbReference>
<proteinExistence type="predicted"/>
<dbReference type="Ensembl" id="ENSLCAT00010001642.1">
    <property type="protein sequence ID" value="ENSLCAP00010001579.1"/>
    <property type="gene ID" value="ENSLCAG00010000916.1"/>
</dbReference>
<evidence type="ECO:0000313" key="4">
    <source>
        <dbReference type="RefSeq" id="XP_018531786.1"/>
    </source>
</evidence>
<evidence type="ECO:0000256" key="1">
    <source>
        <dbReference type="SAM" id="MobiDB-lite"/>
    </source>
</evidence>
<dbReference type="PANTHER" id="PTHR28601:SF1">
    <property type="entry name" value="COILED-COIL DOMAIN-CONTAINING PROTEIN 24"/>
    <property type="match status" value="1"/>
</dbReference>
<feature type="compositionally biased region" description="Basic and acidic residues" evidence="1">
    <location>
        <begin position="528"/>
        <end position="537"/>
    </location>
</feature>
<name>A0A4W6BL66_LATCA</name>
<feature type="region of interest" description="Disordered" evidence="1">
    <location>
        <begin position="60"/>
        <end position="85"/>
    </location>
</feature>
<sequence length="626" mass="68896">MQSPDESQFWFHGPSLWSLIAEYVPGSELPKIRAALGHSLVDMYTDRHTEAERWHKMWQESQRDGNHGSRAGTPLPRQQGSPLADPPVVKELVRAEVKMLLQTLRERVSRAGRDGEELLFRYKPETVNYALSHLEICYTNCNNPGDTDNESRPSSHCSVQSNAEDEIEAVRDKLNVTDIDEVVDRLKSFLMEECDVLKRLIKHLKGSIKQKSQCESDKSEPTLAELRELRGAIQTDLELYPSSLAASPPASPSLHVKELNNRFRLSAGQKASDETLQALNATSVLRPHPPPPLDHPKPRPPAGPPRIKTTSSVKPIHFSSLSRTNGEHRSALASSKLSKVPINNKITTSKQVNSLFTTDQIMVKSENHLSLSPEQDTSGLHCRLPVSSLSLQIKTQRISPIHEARLSSHRSIHSLSRECDSSPQRERESSSIWRSRNIITTPSPVPALSPLSDAGSYSNSSIDHSGSTTGKPETPDRQKTSTCGGGLVSATLQAEINRRKSTSESSHSSVMSETGSPPAKNGGSKSNSRVDRNKNGHLGKDVTQLQSLSSCCLTYHSSQHSESSGKQGQAKRSQPASIQLNGQLFTSPKRPLGGTTSQPKSVQELQTEPEFISKFYHPVPPPRVST</sequence>
<dbReference type="Proteomes" id="UP000694890">
    <property type="component" value="Linkage group LG4"/>
</dbReference>
<dbReference type="KEGG" id="lcf:108883304"/>
<dbReference type="Pfam" id="PF15669">
    <property type="entry name" value="CCDC24"/>
    <property type="match status" value="1"/>
</dbReference>
<dbReference type="GeneID" id="108883304"/>
<feature type="compositionally biased region" description="Polar residues" evidence="1">
    <location>
        <begin position="594"/>
        <end position="606"/>
    </location>
</feature>
<evidence type="ECO:0000313" key="2">
    <source>
        <dbReference type="Ensembl" id="ENSLCAP00010001579.1"/>
    </source>
</evidence>
<feature type="region of interest" description="Disordered" evidence="1">
    <location>
        <begin position="558"/>
        <end position="626"/>
    </location>
</feature>
<feature type="compositionally biased region" description="Polar residues" evidence="1">
    <location>
        <begin position="308"/>
        <end position="324"/>
    </location>
</feature>
<feature type="compositionally biased region" description="Basic and acidic residues" evidence="1">
    <location>
        <begin position="415"/>
        <end position="429"/>
    </location>
</feature>
<dbReference type="InParanoid" id="A0A4W6BL66"/>
<feature type="region of interest" description="Disordered" evidence="1">
    <location>
        <begin position="406"/>
        <end position="537"/>
    </location>
</feature>
<dbReference type="STRING" id="8187.ENSLCAP00010001579"/>
<dbReference type="GeneTree" id="ENSGT00940000167115"/>
<dbReference type="OrthoDB" id="6022633at2759"/>
<feature type="compositionally biased region" description="Low complexity" evidence="1">
    <location>
        <begin position="503"/>
        <end position="516"/>
    </location>
</feature>
<reference evidence="4" key="2">
    <citation type="submission" date="2025-04" db="UniProtKB">
        <authorList>
            <consortium name="RefSeq"/>
        </authorList>
    </citation>
    <scope>IDENTIFICATION</scope>
    <source>
        <tissue evidence="4">Brain</tissue>
    </source>
</reference>